<dbReference type="CDD" id="cd00267">
    <property type="entry name" value="ABC_ATPase"/>
    <property type="match status" value="1"/>
</dbReference>
<dbReference type="OrthoDB" id="6512918at2759"/>
<proteinExistence type="predicted"/>
<dbReference type="SMART" id="SM00382">
    <property type="entry name" value="AAA"/>
    <property type="match status" value="1"/>
</dbReference>
<dbReference type="Proteomes" id="UP000789572">
    <property type="component" value="Unassembled WGS sequence"/>
</dbReference>
<evidence type="ECO:0000313" key="5">
    <source>
        <dbReference type="Proteomes" id="UP000789572"/>
    </source>
</evidence>
<gene>
    <name evidence="4" type="ORF">POCULU_LOCUS5733</name>
</gene>
<dbReference type="GO" id="GO:0005524">
    <property type="term" value="F:ATP binding"/>
    <property type="evidence" value="ECO:0007669"/>
    <property type="project" value="UniProtKB-KW"/>
</dbReference>
<dbReference type="InterPro" id="IPR003593">
    <property type="entry name" value="AAA+_ATPase"/>
</dbReference>
<evidence type="ECO:0000259" key="3">
    <source>
        <dbReference type="PROSITE" id="PS50893"/>
    </source>
</evidence>
<dbReference type="AlphaFoldDB" id="A0A9N9FYT1"/>
<accession>A0A9N9FYT1</accession>
<feature type="domain" description="ABC transporter" evidence="3">
    <location>
        <begin position="21"/>
        <end position="244"/>
    </location>
</feature>
<name>A0A9N9FYT1_9GLOM</name>
<dbReference type="PANTHER" id="PTHR43158">
    <property type="entry name" value="SKFA PEPTIDE EXPORT ATP-BINDING PROTEIN SKFE"/>
    <property type="match status" value="1"/>
</dbReference>
<keyword evidence="5" id="KW-1185">Reference proteome</keyword>
<reference evidence="4" key="1">
    <citation type="submission" date="2021-06" db="EMBL/GenBank/DDBJ databases">
        <authorList>
            <person name="Kallberg Y."/>
            <person name="Tangrot J."/>
            <person name="Rosling A."/>
        </authorList>
    </citation>
    <scope>NUCLEOTIDE SEQUENCE</scope>
    <source>
        <strain evidence="4">IA702</strain>
    </source>
</reference>
<dbReference type="InterPro" id="IPR003439">
    <property type="entry name" value="ABC_transporter-like_ATP-bd"/>
</dbReference>
<dbReference type="Gene3D" id="3.40.50.300">
    <property type="entry name" value="P-loop containing nucleotide triphosphate hydrolases"/>
    <property type="match status" value="1"/>
</dbReference>
<dbReference type="InterPro" id="IPR027417">
    <property type="entry name" value="P-loop_NTPase"/>
</dbReference>
<protein>
    <submittedName>
        <fullName evidence="4">9549_t:CDS:1</fullName>
    </submittedName>
</protein>
<dbReference type="PANTHER" id="PTHR43158:SF2">
    <property type="entry name" value="SKFA PEPTIDE EXPORT ATP-BINDING PROTEIN SKFE"/>
    <property type="match status" value="1"/>
</dbReference>
<evidence type="ECO:0000313" key="4">
    <source>
        <dbReference type="EMBL" id="CAG8565642.1"/>
    </source>
</evidence>
<dbReference type="EMBL" id="CAJVPJ010000923">
    <property type="protein sequence ID" value="CAG8565642.1"/>
    <property type="molecule type" value="Genomic_DNA"/>
</dbReference>
<dbReference type="GO" id="GO:0016887">
    <property type="term" value="F:ATP hydrolysis activity"/>
    <property type="evidence" value="ECO:0007669"/>
    <property type="project" value="InterPro"/>
</dbReference>
<sequence>MTSTQIDSTVTSRPKSADWAIEVSNLNFSYGGPFTLNDVEFRLQRGSRCLLVGANGAGKSTLLTILAGKRMVRDKVLVFGKDAFNDSPPGVTYLGTEWVNNPVVRGDVRVSTLLSKMNGDRYAERRDRLIKIMDINPDWHMHQVSDGERRRVQLVLGLIKPWELLLMDEVTVDLDVLVRADLLRFLKRETEIRGATIVYATHIFDGLGSWPTCVSHMKRGRIVSSYEFSNFPELDAVIAEQVQLRSTLSSTALRKHMDSPLLIVVERWLREDLQELRALKDANNEKDKALLGEAKPRTRWDELEEDVDNYGDKYYNYWR</sequence>
<comment type="caution">
    <text evidence="4">The sequence shown here is derived from an EMBL/GenBank/DDBJ whole genome shotgun (WGS) entry which is preliminary data.</text>
</comment>
<organism evidence="4 5">
    <name type="scientific">Paraglomus occultum</name>
    <dbReference type="NCBI Taxonomy" id="144539"/>
    <lineage>
        <taxon>Eukaryota</taxon>
        <taxon>Fungi</taxon>
        <taxon>Fungi incertae sedis</taxon>
        <taxon>Mucoromycota</taxon>
        <taxon>Glomeromycotina</taxon>
        <taxon>Glomeromycetes</taxon>
        <taxon>Paraglomerales</taxon>
        <taxon>Paraglomeraceae</taxon>
        <taxon>Paraglomus</taxon>
    </lineage>
</organism>
<keyword evidence="2" id="KW-0067">ATP-binding</keyword>
<dbReference type="PROSITE" id="PS50893">
    <property type="entry name" value="ABC_TRANSPORTER_2"/>
    <property type="match status" value="1"/>
</dbReference>
<dbReference type="Pfam" id="PF00005">
    <property type="entry name" value="ABC_tran"/>
    <property type="match status" value="1"/>
</dbReference>
<dbReference type="SUPFAM" id="SSF52540">
    <property type="entry name" value="P-loop containing nucleoside triphosphate hydrolases"/>
    <property type="match status" value="1"/>
</dbReference>
<keyword evidence="1" id="KW-0547">Nucleotide-binding</keyword>
<evidence type="ECO:0000256" key="1">
    <source>
        <dbReference type="ARBA" id="ARBA00022741"/>
    </source>
</evidence>
<evidence type="ECO:0000256" key="2">
    <source>
        <dbReference type="ARBA" id="ARBA00022840"/>
    </source>
</evidence>